<evidence type="ECO:0000313" key="3">
    <source>
        <dbReference type="Proteomes" id="UP000034539"/>
    </source>
</evidence>
<feature type="transmembrane region" description="Helical" evidence="1">
    <location>
        <begin position="138"/>
        <end position="161"/>
    </location>
</feature>
<feature type="transmembrane region" description="Helical" evidence="1">
    <location>
        <begin position="98"/>
        <end position="117"/>
    </location>
</feature>
<feature type="transmembrane region" description="Helical" evidence="1">
    <location>
        <begin position="290"/>
        <end position="310"/>
    </location>
</feature>
<proteinExistence type="predicted"/>
<keyword evidence="1" id="KW-0812">Transmembrane</keyword>
<comment type="caution">
    <text evidence="2">The sequence shown here is derived from an EMBL/GenBank/DDBJ whole genome shotgun (WGS) entry which is preliminary data.</text>
</comment>
<organism evidence="2 3">
    <name type="scientific">Candidatus Gottesmanbacteria bacterium GW2011_GWC2_39_8</name>
    <dbReference type="NCBI Taxonomy" id="1618450"/>
    <lineage>
        <taxon>Bacteria</taxon>
        <taxon>Candidatus Gottesmaniibacteriota</taxon>
    </lineage>
</organism>
<feature type="transmembrane region" description="Helical" evidence="1">
    <location>
        <begin position="359"/>
        <end position="380"/>
    </location>
</feature>
<feature type="transmembrane region" description="Helical" evidence="1">
    <location>
        <begin position="214"/>
        <end position="234"/>
    </location>
</feature>
<sequence length="561" mass="64284">MTKWVYIILITLFGLWGMRALFHPGFYTSLDGWHNIARLYHFDKIISQGIFPPRWSTELANGYGYPLFVFSYHTPWLIAEPFIKLGVGIIDGVKLVEILGFVLSGIFMFLFVKDIAGEKAGLISGIIYMWTPYRFAKILVGASVGEATVFMFLPLLFWSLYKVSKTGSKRFLVLGSVSFAALVMSHLMIIPLLSFLLVFYLIYLLRETKDRKKFVFNVFLLFTLGIGLSAYYSIPVFRYSSIIKAKTDTGFADMYKNHFVNLSQLIYSPWGYGPIINNAKEGSISFQAGVAQWLAVAITFLWLCLSLFKVKLKNVFNNSNKLLVFFLLLSFALSVFLMTDYSYPVWKLAKNIFNIDYPWRFLTVTTFTGSVLAGLTVCLFKKYRNFLIVLFIIIALYTNKNHVRVNQYTDVPLSLYIASETTTNTFSEYLPKWSEVNIGQQPKGIIGENNDITSREIKVNTNSMESQINAIRETKMTINQLYFPGMEVYRDNKKMQFNYDGDGRISLKVPQGIQIIKIIFERSPLMKISELISLFSLILLICLSLCNWQKIRAKVHPPLSS</sequence>
<evidence type="ECO:0000313" key="2">
    <source>
        <dbReference type="EMBL" id="KKR33072.1"/>
    </source>
</evidence>
<dbReference type="AlphaFoldDB" id="A0A0G0T5F0"/>
<accession>A0A0G0T5F0</accession>
<reference evidence="2 3" key="1">
    <citation type="journal article" date="2015" name="Nature">
        <title>rRNA introns, odd ribosomes, and small enigmatic genomes across a large radiation of phyla.</title>
        <authorList>
            <person name="Brown C.T."/>
            <person name="Hug L.A."/>
            <person name="Thomas B.C."/>
            <person name="Sharon I."/>
            <person name="Castelle C.J."/>
            <person name="Singh A."/>
            <person name="Wilkins M.J."/>
            <person name="Williams K.H."/>
            <person name="Banfield J.F."/>
        </authorList>
    </citation>
    <scope>NUCLEOTIDE SEQUENCE [LARGE SCALE GENOMIC DNA]</scope>
</reference>
<keyword evidence="1" id="KW-0472">Membrane</keyword>
<gene>
    <name evidence="2" type="ORF">UT63_C0024G0004</name>
</gene>
<keyword evidence="1" id="KW-1133">Transmembrane helix</keyword>
<dbReference type="Proteomes" id="UP000034539">
    <property type="component" value="Unassembled WGS sequence"/>
</dbReference>
<dbReference type="EMBL" id="LBXN01000024">
    <property type="protein sequence ID" value="KKR33072.1"/>
    <property type="molecule type" value="Genomic_DNA"/>
</dbReference>
<evidence type="ECO:0000256" key="1">
    <source>
        <dbReference type="SAM" id="Phobius"/>
    </source>
</evidence>
<feature type="transmembrane region" description="Helical" evidence="1">
    <location>
        <begin position="322"/>
        <end position="339"/>
    </location>
</feature>
<feature type="transmembrane region" description="Helical" evidence="1">
    <location>
        <begin position="173"/>
        <end position="202"/>
    </location>
</feature>
<name>A0A0G0T5F0_9BACT</name>
<protein>
    <submittedName>
        <fullName evidence="2">Uncharacterized protein</fullName>
    </submittedName>
</protein>
<feature type="transmembrane region" description="Helical" evidence="1">
    <location>
        <begin position="531"/>
        <end position="551"/>
    </location>
</feature>